<sequence>MWTPDRALPLLFVTPGTNPTVPVRFISPALDRLIRKKEDWENYRLVNLTSVPGKPLYSQIGDIWAEGMDDVVGGKLAGGSSPNVTSGRVLLAAAYQWHPSVQALGPTLLNVSINCLYNVTECLSSSFVDDAKLGRALERPHLVNAALSRTAGQDDVQGSLPTGVIL</sequence>
<dbReference type="AlphaFoldDB" id="A0AAN7MI64"/>
<evidence type="ECO:0000313" key="1">
    <source>
        <dbReference type="EMBL" id="KAK4806009.1"/>
    </source>
</evidence>
<protein>
    <submittedName>
        <fullName evidence="1">Uncharacterized protein</fullName>
    </submittedName>
</protein>
<name>A0AAN7MI64_MYCAM</name>
<comment type="caution">
    <text evidence="1">The sequence shown here is derived from an EMBL/GenBank/DDBJ whole genome shotgun (WGS) entry which is preliminary data.</text>
</comment>
<evidence type="ECO:0000313" key="2">
    <source>
        <dbReference type="Proteomes" id="UP001333110"/>
    </source>
</evidence>
<keyword evidence="2" id="KW-1185">Reference proteome</keyword>
<organism evidence="1 2">
    <name type="scientific">Mycteria americana</name>
    <name type="common">Wood stork</name>
    <dbReference type="NCBI Taxonomy" id="33587"/>
    <lineage>
        <taxon>Eukaryota</taxon>
        <taxon>Metazoa</taxon>
        <taxon>Chordata</taxon>
        <taxon>Craniata</taxon>
        <taxon>Vertebrata</taxon>
        <taxon>Euteleostomi</taxon>
        <taxon>Archelosauria</taxon>
        <taxon>Archosauria</taxon>
        <taxon>Dinosauria</taxon>
        <taxon>Saurischia</taxon>
        <taxon>Theropoda</taxon>
        <taxon>Coelurosauria</taxon>
        <taxon>Aves</taxon>
        <taxon>Neognathae</taxon>
        <taxon>Neoaves</taxon>
        <taxon>Aequornithes</taxon>
        <taxon>Ciconiiformes</taxon>
        <taxon>Ciconiidae</taxon>
        <taxon>Mycteria</taxon>
    </lineage>
</organism>
<dbReference type="Proteomes" id="UP001333110">
    <property type="component" value="Unassembled WGS sequence"/>
</dbReference>
<proteinExistence type="predicted"/>
<reference evidence="1 2" key="1">
    <citation type="journal article" date="2023" name="J. Hered.">
        <title>Chromosome-level genome of the wood stork (Mycteria americana) provides insight into avian chromosome evolution.</title>
        <authorList>
            <person name="Flamio R. Jr."/>
            <person name="Ramstad K.M."/>
        </authorList>
    </citation>
    <scope>NUCLEOTIDE SEQUENCE [LARGE SCALE GENOMIC DNA]</scope>
    <source>
        <strain evidence="1">JAX WOST 10</strain>
    </source>
</reference>
<accession>A0AAN7MI64</accession>
<dbReference type="EMBL" id="JAUNZN010000046">
    <property type="protein sequence ID" value="KAK4806009.1"/>
    <property type="molecule type" value="Genomic_DNA"/>
</dbReference>
<gene>
    <name evidence="1" type="ORF">QYF61_006986</name>
</gene>